<feature type="compositionally biased region" description="Basic and acidic residues" evidence="1">
    <location>
        <begin position="73"/>
        <end position="84"/>
    </location>
</feature>
<evidence type="ECO:0000313" key="3">
    <source>
        <dbReference type="Proteomes" id="UP000241655"/>
    </source>
</evidence>
<reference evidence="2 3" key="1">
    <citation type="submission" date="2018-02" db="EMBL/GenBank/DDBJ databases">
        <authorList>
            <person name="Ng W.L."/>
            <person name="Stoner T.H."/>
            <person name="Russell D.A."/>
            <person name="Garlena R.A."/>
            <person name="Stoner T.H."/>
            <person name="Pope W.H."/>
            <person name="Jacobs-Sera D."/>
            <person name="Hatfull G.F."/>
        </authorList>
    </citation>
    <scope>NUCLEOTIDE SEQUENCE [LARGE SCALE GENOMIC DNA]</scope>
</reference>
<evidence type="ECO:0000313" key="2">
    <source>
        <dbReference type="EMBL" id="AVJ49065.1"/>
    </source>
</evidence>
<protein>
    <submittedName>
        <fullName evidence="2">Uncharacterized protein</fullName>
    </submittedName>
</protein>
<proteinExistence type="predicted"/>
<name>A0A2P1CDL6_9CAUD</name>
<feature type="compositionally biased region" description="Basic and acidic residues" evidence="1">
    <location>
        <begin position="93"/>
        <end position="102"/>
    </location>
</feature>
<organism evidence="2 3">
    <name type="scientific">Mycobacterium phage Baloo</name>
    <dbReference type="NCBI Taxonomy" id="2099645"/>
    <lineage>
        <taxon>Viruses</taxon>
        <taxon>Duplodnaviria</taxon>
        <taxon>Heunggongvirae</taxon>
        <taxon>Uroviricota</taxon>
        <taxon>Caudoviricetes</taxon>
        <taxon>Bclasvirinae</taxon>
        <taxon>Pipefishvirus</taxon>
        <taxon>Pipefishvirus athena</taxon>
    </lineage>
</organism>
<dbReference type="Proteomes" id="UP000241655">
    <property type="component" value="Segment"/>
</dbReference>
<dbReference type="EMBL" id="MG920059">
    <property type="protein sequence ID" value="AVJ49065.1"/>
    <property type="molecule type" value="Genomic_DNA"/>
</dbReference>
<evidence type="ECO:0000256" key="1">
    <source>
        <dbReference type="SAM" id="MobiDB-lite"/>
    </source>
</evidence>
<sequence>MTISAVAEAYMTTSSACQNCSQPVNDQMTGAWIHTLTGLYRCSPSSQAPIEGDGYAAPFDAGVDEEEREKLFQEGESFGRSECEETHDDIEDDARRAGHDEGYAEAEQDVSQAVRSYLDEIAKSGVEIPEAIREHLAGIWDATELGR</sequence>
<feature type="region of interest" description="Disordered" evidence="1">
    <location>
        <begin position="73"/>
        <end position="108"/>
    </location>
</feature>
<accession>A0A2P1CDL6</accession>
<gene>
    <name evidence="2" type="primary">60</name>
    <name evidence="2" type="ORF">PBI_BALOO_60</name>
</gene>